<evidence type="ECO:0000313" key="3">
    <source>
        <dbReference type="EMBL" id="KAF7712092.1"/>
    </source>
</evidence>
<dbReference type="InterPro" id="IPR011042">
    <property type="entry name" value="6-blade_b-propeller_TolB-like"/>
</dbReference>
<protein>
    <recommendedName>
        <fullName evidence="2">SMP-30/Gluconolactonase/LRE-like region domain-containing protein</fullName>
    </recommendedName>
</protein>
<sequence>MKPPRHAREKRPGKLSSADQTSAPTKRIDVNWVIMTATSVLVAALALLGSSGAEASTLPAQAQLINQKAFNVLNNTQQPAMFNADNIFVPPGFTEQALTNRPFHVYDEEFMKIIGSHPTLTRIAHSPKNPLYHEAVVWSKKTDEVFFVQNAGAKTSGTGLNKSAIIEKISLSEAARYYNQSDAAGRVNVITVPSSPMVINPNGATNYRGEIVFTGEGQGNSSPPALWVMNPQSPYNTTVLLNNFFGRQFNSLNDVAIHPRNKDVYFTDTIYGYVQDFRPSPGLRDQVYRLNPSTGAVTVVADNFGHPNGFTFSPDGKHAYVADTGINYGFYGMNFTQPASIYRFDVKEDGTLENRKTFAFVSPGAPDGIHCDSKGNVYAGCGDGVQVWNPSGKLIGKIFLGSTTANFQFVGNGRMVICAETDLYYATVAADGNYVESEM</sequence>
<gene>
    <name evidence="3" type="ORF">PECM_004100</name>
</gene>
<dbReference type="PANTHER" id="PTHR47064:SF2">
    <property type="entry name" value="SMP-30_GLUCONOLACTONASE_LRE-LIKE REGION DOMAIN-CONTAINING PROTEIN-RELATED"/>
    <property type="match status" value="1"/>
</dbReference>
<feature type="domain" description="SMP-30/Gluconolactonase/LRE-like region" evidence="2">
    <location>
        <begin position="220"/>
        <end position="413"/>
    </location>
</feature>
<dbReference type="InterPro" id="IPR013658">
    <property type="entry name" value="SGL"/>
</dbReference>
<dbReference type="OrthoDB" id="423498at2759"/>
<dbReference type="InterPro" id="IPR052988">
    <property type="entry name" value="Oryzine_lactonohydrolase"/>
</dbReference>
<dbReference type="SUPFAM" id="SSF63829">
    <property type="entry name" value="Calcium-dependent phosphotriesterase"/>
    <property type="match status" value="1"/>
</dbReference>
<dbReference type="Pfam" id="PF08450">
    <property type="entry name" value="SGL"/>
    <property type="match status" value="1"/>
</dbReference>
<comment type="caution">
    <text evidence="3">The sequence shown here is derived from an EMBL/GenBank/DDBJ whole genome shotgun (WGS) entry which is preliminary data.</text>
</comment>
<organism evidence="3 4">
    <name type="scientific">Penicillium ucsense</name>
    <dbReference type="NCBI Taxonomy" id="2839758"/>
    <lineage>
        <taxon>Eukaryota</taxon>
        <taxon>Fungi</taxon>
        <taxon>Dikarya</taxon>
        <taxon>Ascomycota</taxon>
        <taxon>Pezizomycotina</taxon>
        <taxon>Eurotiomycetes</taxon>
        <taxon>Eurotiomycetidae</taxon>
        <taxon>Eurotiales</taxon>
        <taxon>Aspergillaceae</taxon>
        <taxon>Penicillium</taxon>
    </lineage>
</organism>
<dbReference type="AlphaFoldDB" id="A0A8J8WCQ3"/>
<feature type="compositionally biased region" description="Basic residues" evidence="1">
    <location>
        <begin position="1"/>
        <end position="13"/>
    </location>
</feature>
<evidence type="ECO:0000313" key="4">
    <source>
        <dbReference type="Proteomes" id="UP000631181"/>
    </source>
</evidence>
<keyword evidence="3" id="KW-0378">Hydrolase</keyword>
<dbReference type="PANTHER" id="PTHR47064">
    <property type="entry name" value="PUTATIVE (AFU_ORTHOLOGUE AFUA_1G08990)-RELATED"/>
    <property type="match status" value="1"/>
</dbReference>
<feature type="region of interest" description="Disordered" evidence="1">
    <location>
        <begin position="1"/>
        <end position="22"/>
    </location>
</feature>
<dbReference type="Proteomes" id="UP000631181">
    <property type="component" value="Unassembled WGS sequence"/>
</dbReference>
<accession>A0A8J8WCQ3</accession>
<dbReference type="GO" id="GO:0016787">
    <property type="term" value="F:hydrolase activity"/>
    <property type="evidence" value="ECO:0007669"/>
    <property type="project" value="UniProtKB-KW"/>
</dbReference>
<name>A0A8J8WCQ3_9EURO</name>
<evidence type="ECO:0000256" key="1">
    <source>
        <dbReference type="SAM" id="MobiDB-lite"/>
    </source>
</evidence>
<reference evidence="3" key="1">
    <citation type="journal article" date="2020" name="Front. Microbiol.">
        <title>Gene regulatory networks of Penicillium echinulatum 2HH and Penicillium oxalicum 114-2 inferred by a computational biology approach.</title>
        <authorList>
            <person name="Lenz A.R."/>
            <person name="Galan-Vasquez E."/>
            <person name="Balbinot E."/>
            <person name="De Abreu F.P."/>
            <person name="De Oliveira N.S."/>
            <person name="Da Rosa L.O."/>
            <person name="De Avila E Silva S."/>
            <person name="Camassola M."/>
            <person name="Dillon A.J.P."/>
            <person name="Perez-Rueda E."/>
        </authorList>
    </citation>
    <scope>NUCLEOTIDE SEQUENCE</scope>
    <source>
        <strain evidence="3">S1M29</strain>
    </source>
</reference>
<keyword evidence="4" id="KW-1185">Reference proteome</keyword>
<dbReference type="EMBL" id="WIWV01000253">
    <property type="protein sequence ID" value="KAF7712092.1"/>
    <property type="molecule type" value="Genomic_DNA"/>
</dbReference>
<evidence type="ECO:0000259" key="2">
    <source>
        <dbReference type="Pfam" id="PF08450"/>
    </source>
</evidence>
<proteinExistence type="predicted"/>
<dbReference type="Gene3D" id="2.120.10.30">
    <property type="entry name" value="TolB, C-terminal domain"/>
    <property type="match status" value="1"/>
</dbReference>